<keyword evidence="3" id="KW-1185">Reference proteome</keyword>
<dbReference type="Proteomes" id="UP000009058">
    <property type="component" value="Chromosome 1"/>
</dbReference>
<dbReference type="KEGG" id="mgr:MGG_06972"/>
<dbReference type="RefSeq" id="XP_003709720.1">
    <property type="nucleotide sequence ID" value="XM_003709672.1"/>
</dbReference>
<name>G4MNV1_PYRO7</name>
<protein>
    <submittedName>
        <fullName evidence="2">Uncharacterized protein</fullName>
    </submittedName>
</protein>
<dbReference type="HOGENOM" id="CLU_1235240_0_0_1"/>
<organism evidence="2 3">
    <name type="scientific">Pyricularia oryzae (strain 70-15 / ATCC MYA-4617 / FGSC 8958)</name>
    <name type="common">Rice blast fungus</name>
    <name type="synonym">Magnaporthe oryzae</name>
    <dbReference type="NCBI Taxonomy" id="242507"/>
    <lineage>
        <taxon>Eukaryota</taxon>
        <taxon>Fungi</taxon>
        <taxon>Dikarya</taxon>
        <taxon>Ascomycota</taxon>
        <taxon>Pezizomycotina</taxon>
        <taxon>Sordariomycetes</taxon>
        <taxon>Sordariomycetidae</taxon>
        <taxon>Magnaporthales</taxon>
        <taxon>Pyriculariaceae</taxon>
        <taxon>Pyricularia</taxon>
    </lineage>
</organism>
<evidence type="ECO:0000256" key="1">
    <source>
        <dbReference type="SAM" id="MobiDB-lite"/>
    </source>
</evidence>
<dbReference type="OMA" id="ADFNAIY"/>
<evidence type="ECO:0000313" key="2">
    <source>
        <dbReference type="EMBL" id="EHA57108.1"/>
    </source>
</evidence>
<gene>
    <name evidence="2" type="ORF">MGG_06972</name>
</gene>
<dbReference type="eggNOG" id="ENOG502RK4W">
    <property type="taxonomic scope" value="Eukaryota"/>
</dbReference>
<dbReference type="InParanoid" id="G4MNV1"/>
<feature type="compositionally biased region" description="Low complexity" evidence="1">
    <location>
        <begin position="44"/>
        <end position="67"/>
    </location>
</feature>
<sequence>MASTGSPPSLPKPPSRAVQMELQNRISLATSRMSFLQKYRSKRPAAAPCTAGPTNGTATTATTTKPASFSSLAGKGRPTAATAVNNDDDEDEPPLRAVADPNTGLGHVPKAATAAATAASQKDDKLRARLVGRQQKGGGGSDKAAAKRQRNDDNSSEDDEPGRSGLGRSKKQKRQPIQQGRSDDLQDDAGGDGGGACSPREEMQGPRPAGAEADCLRASVPNRH</sequence>
<dbReference type="GeneID" id="2685145"/>
<dbReference type="EMBL" id="CM001231">
    <property type="protein sequence ID" value="EHA57108.1"/>
    <property type="molecule type" value="Genomic_DNA"/>
</dbReference>
<dbReference type="VEuPathDB" id="FungiDB:MGG_06972"/>
<proteinExistence type="predicted"/>
<feature type="region of interest" description="Disordered" evidence="1">
    <location>
        <begin position="39"/>
        <end position="224"/>
    </location>
</feature>
<evidence type="ECO:0000313" key="3">
    <source>
        <dbReference type="Proteomes" id="UP000009058"/>
    </source>
</evidence>
<dbReference type="OrthoDB" id="5241246at2759"/>
<accession>G4MNV1</accession>
<reference key="2">
    <citation type="submission" date="2011-05" db="EMBL/GenBank/DDBJ databases">
        <title>The Genome Sequence of Magnaporthe oryzae 70-15.</title>
        <authorList>
            <consortium name="The Broad Institute Genome Sequencing Platform"/>
            <person name="Ma L.-J."/>
            <person name="Dead R."/>
            <person name="Young S.K."/>
            <person name="Zeng Q."/>
            <person name="Gargeya S."/>
            <person name="Fitzgerald M."/>
            <person name="Haas B."/>
            <person name="Abouelleil A."/>
            <person name="Alvarado L."/>
            <person name="Arachchi H.M."/>
            <person name="Berlin A."/>
            <person name="Brown A."/>
            <person name="Chapman S.B."/>
            <person name="Chen Z."/>
            <person name="Dunbar C."/>
            <person name="Freedman E."/>
            <person name="Gearin G."/>
            <person name="Gellesch M."/>
            <person name="Goldberg J."/>
            <person name="Griggs A."/>
            <person name="Gujja S."/>
            <person name="Heiman D."/>
            <person name="Howarth C."/>
            <person name="Larson L."/>
            <person name="Lui A."/>
            <person name="MacDonald P.J.P."/>
            <person name="Mehta T."/>
            <person name="Montmayeur A."/>
            <person name="Murphy C."/>
            <person name="Neiman D."/>
            <person name="Pearson M."/>
            <person name="Priest M."/>
            <person name="Roberts A."/>
            <person name="Saif S."/>
            <person name="Shea T."/>
            <person name="Shenoy N."/>
            <person name="Sisk P."/>
            <person name="Stolte C."/>
            <person name="Sykes S."/>
            <person name="Yandava C."/>
            <person name="Wortman J."/>
            <person name="Nusbaum C."/>
            <person name="Birren B."/>
        </authorList>
    </citation>
    <scope>NUCLEOTIDE SEQUENCE</scope>
    <source>
        <strain>70-15</strain>
    </source>
</reference>
<dbReference type="AlphaFoldDB" id="G4MNV1"/>
<reference evidence="2 3" key="1">
    <citation type="journal article" date="2005" name="Nature">
        <title>The genome sequence of the rice blast fungus Magnaporthe grisea.</title>
        <authorList>
            <person name="Dean R.A."/>
            <person name="Talbot N.J."/>
            <person name="Ebbole D.J."/>
            <person name="Farman M.L."/>
            <person name="Mitchell T.K."/>
            <person name="Orbach M.J."/>
            <person name="Thon M."/>
            <person name="Kulkarni R."/>
            <person name="Xu J.R."/>
            <person name="Pan H."/>
            <person name="Read N.D."/>
            <person name="Lee Y.H."/>
            <person name="Carbone I."/>
            <person name="Brown D."/>
            <person name="Oh Y.Y."/>
            <person name="Donofrio N."/>
            <person name="Jeong J.S."/>
            <person name="Soanes D.M."/>
            <person name="Djonovic S."/>
            <person name="Kolomiets E."/>
            <person name="Rehmeyer C."/>
            <person name="Li W."/>
            <person name="Harding M."/>
            <person name="Kim S."/>
            <person name="Lebrun M.H."/>
            <person name="Bohnert H."/>
            <person name="Coughlan S."/>
            <person name="Butler J."/>
            <person name="Calvo S."/>
            <person name="Ma L.J."/>
            <person name="Nicol R."/>
            <person name="Purcell S."/>
            <person name="Nusbaum C."/>
            <person name="Galagan J.E."/>
            <person name="Birren B.W."/>
        </authorList>
    </citation>
    <scope>NUCLEOTIDE SEQUENCE [LARGE SCALE GENOMIC DNA]</scope>
    <source>
        <strain evidence="3">70-15 / ATCC MYA-4617 / FGSC 8958</strain>
    </source>
</reference>